<feature type="domain" description="FAD/NAD(P)-binding" evidence="11">
    <location>
        <begin position="433"/>
        <end position="661"/>
    </location>
</feature>
<name>A0A1I5YGM9_9FIRM</name>
<evidence type="ECO:0000313" key="12">
    <source>
        <dbReference type="EMBL" id="SFQ43352.1"/>
    </source>
</evidence>
<dbReference type="AlphaFoldDB" id="A0A1I5YGM9"/>
<evidence type="ECO:0000256" key="8">
    <source>
        <dbReference type="ARBA" id="ARBA00023004"/>
    </source>
</evidence>
<dbReference type="PANTHER" id="PTHR42917:SF2">
    <property type="entry name" value="2,4-DIENOYL-COA REDUCTASE [(2E)-ENOYL-COA-PRODUCING]"/>
    <property type="match status" value="1"/>
</dbReference>
<evidence type="ECO:0000256" key="3">
    <source>
        <dbReference type="ARBA" id="ARBA00011048"/>
    </source>
</evidence>
<reference evidence="13" key="1">
    <citation type="submission" date="2016-10" db="EMBL/GenBank/DDBJ databases">
        <authorList>
            <person name="Varghese N."/>
            <person name="Submissions S."/>
        </authorList>
    </citation>
    <scope>NUCLEOTIDE SEQUENCE [LARGE SCALE GENOMIC DNA]</scope>
    <source>
        <strain evidence="13">P18</strain>
    </source>
</reference>
<dbReference type="SUPFAM" id="SSF51395">
    <property type="entry name" value="FMN-linked oxidoreductases"/>
    <property type="match status" value="1"/>
</dbReference>
<evidence type="ECO:0000256" key="4">
    <source>
        <dbReference type="ARBA" id="ARBA00022630"/>
    </source>
</evidence>
<keyword evidence="13" id="KW-1185">Reference proteome</keyword>
<evidence type="ECO:0000256" key="9">
    <source>
        <dbReference type="ARBA" id="ARBA00023014"/>
    </source>
</evidence>
<keyword evidence="8" id="KW-0408">Iron</keyword>
<dbReference type="GO" id="GO:0046872">
    <property type="term" value="F:metal ion binding"/>
    <property type="evidence" value="ECO:0007669"/>
    <property type="project" value="UniProtKB-KW"/>
</dbReference>
<dbReference type="GO" id="GO:0051536">
    <property type="term" value="F:iron-sulfur cluster binding"/>
    <property type="evidence" value="ECO:0007669"/>
    <property type="project" value="UniProtKB-KW"/>
</dbReference>
<dbReference type="PRINTS" id="PR00368">
    <property type="entry name" value="FADPNR"/>
</dbReference>
<evidence type="ECO:0000256" key="6">
    <source>
        <dbReference type="ARBA" id="ARBA00022723"/>
    </source>
</evidence>
<comment type="cofactor">
    <cofactor evidence="2">
        <name>[4Fe-4S] cluster</name>
        <dbReference type="ChEBI" id="CHEBI:49883"/>
    </cofactor>
</comment>
<feature type="domain" description="NADH:flavin oxidoreductase/NADH oxidase N-terminal" evidence="10">
    <location>
        <begin position="8"/>
        <end position="374"/>
    </location>
</feature>
<sequence length="687" mass="76368">MKQEYEALFTPWKIGNLEIKNRIVLAPMGGTCIFGWMEPTGSHFDKEAARLLLKIAKYDCGLVIPGIAPVKDMLGGKWLYQNKKKFKELAEFMDEFHKTGAKMFIQMTAGFGRSMALTAPLAMLAKNKALNTLAKPIIDAEYLTAAPSVLPNRWADDVTTRAITKKEIEQIIYAFGETARLCKEAGVDGVEVHAVHEGYLLDQFTLKYTNHRTDEYGGSFENRYRFAAEIVKEIKKTCGDDFPVSLRYSVRSMTKAFQYGAMPGEDFEEIGRDMEESEKAVKFLQDAGYDMLNCDNGTYDAWYWAHPPQYMPVNCNLEDVEHIKKFVDIPVVCAGKMEPLAGAKAIREGGIDAMAVGRQFLADPKWVTKIEREKEADIRPCICCHSACFNLTKHNGTANDQDLSESAGMCKCAVNPRSMQSVKYRVIQTRKPKKVAIIGGGVGGMEAARILALRGHKPVIYEKTSDLGGVFIAAAAPEFKEKDKEFIAWQKRQIKKLGVEIHYNMEVRAGSLPQADEYIIATGAEANRIPIPGAAEYAMDATDYLLDKKKVGDNVVIIGGGLTGCEIALDLFRKGKHPQIVEMKDDLIAVKNMCLANTSYLRDCFKTNEVPVYLNASVKSISPHEVEIGLNDGRVKKLPADSVIMSVGYHPIPIMKEAKNVHLLGDCKKVGNIRSAIWGAWDIAMKI</sequence>
<evidence type="ECO:0000256" key="7">
    <source>
        <dbReference type="ARBA" id="ARBA00023002"/>
    </source>
</evidence>
<evidence type="ECO:0000259" key="10">
    <source>
        <dbReference type="Pfam" id="PF00724"/>
    </source>
</evidence>
<dbReference type="Gene3D" id="3.20.20.70">
    <property type="entry name" value="Aldolase class I"/>
    <property type="match status" value="1"/>
</dbReference>
<keyword evidence="5" id="KW-0288">FMN</keyword>
<comment type="similarity">
    <text evidence="3">In the N-terminal section; belongs to the NADH:flavin oxidoreductase/NADH oxidase family.</text>
</comment>
<comment type="cofactor">
    <cofactor evidence="1">
        <name>FMN</name>
        <dbReference type="ChEBI" id="CHEBI:58210"/>
    </cofactor>
</comment>
<dbReference type="PANTHER" id="PTHR42917">
    <property type="entry name" value="2,4-DIENOYL-COA REDUCTASE"/>
    <property type="match status" value="1"/>
</dbReference>
<organism evidence="12 13">
    <name type="scientific">Butyrivibrio proteoclasticus</name>
    <dbReference type="NCBI Taxonomy" id="43305"/>
    <lineage>
        <taxon>Bacteria</taxon>
        <taxon>Bacillati</taxon>
        <taxon>Bacillota</taxon>
        <taxon>Clostridia</taxon>
        <taxon>Lachnospirales</taxon>
        <taxon>Lachnospiraceae</taxon>
        <taxon>Butyrivibrio</taxon>
    </lineage>
</organism>
<evidence type="ECO:0000256" key="5">
    <source>
        <dbReference type="ARBA" id="ARBA00022643"/>
    </source>
</evidence>
<proteinExistence type="inferred from homology"/>
<dbReference type="Pfam" id="PF00724">
    <property type="entry name" value="Oxidored_FMN"/>
    <property type="match status" value="1"/>
</dbReference>
<dbReference type="GO" id="GO:0016491">
    <property type="term" value="F:oxidoreductase activity"/>
    <property type="evidence" value="ECO:0007669"/>
    <property type="project" value="UniProtKB-KW"/>
</dbReference>
<dbReference type="InterPro" id="IPR001155">
    <property type="entry name" value="OxRdtase_FMN_N"/>
</dbReference>
<keyword evidence="4" id="KW-0285">Flavoprotein</keyword>
<dbReference type="EMBL" id="FOXO01000046">
    <property type="protein sequence ID" value="SFQ43352.1"/>
    <property type="molecule type" value="Genomic_DNA"/>
</dbReference>
<evidence type="ECO:0000313" key="13">
    <source>
        <dbReference type="Proteomes" id="UP000182624"/>
    </source>
</evidence>
<dbReference type="InterPro" id="IPR013785">
    <property type="entry name" value="Aldolase_TIM"/>
</dbReference>
<evidence type="ECO:0000256" key="2">
    <source>
        <dbReference type="ARBA" id="ARBA00001966"/>
    </source>
</evidence>
<dbReference type="GO" id="GO:0010181">
    <property type="term" value="F:FMN binding"/>
    <property type="evidence" value="ECO:0007669"/>
    <property type="project" value="InterPro"/>
</dbReference>
<dbReference type="RefSeq" id="WP_074891899.1">
    <property type="nucleotide sequence ID" value="NZ_FOXO01000046.1"/>
</dbReference>
<gene>
    <name evidence="12" type="ORF">SAMN04487928_1463</name>
</gene>
<evidence type="ECO:0000256" key="1">
    <source>
        <dbReference type="ARBA" id="ARBA00001917"/>
    </source>
</evidence>
<dbReference type="InterPro" id="IPR051793">
    <property type="entry name" value="NADH:flavin_oxidoreductase"/>
</dbReference>
<dbReference type="Proteomes" id="UP000182624">
    <property type="component" value="Unassembled WGS sequence"/>
</dbReference>
<accession>A0A1I5YGM9</accession>
<dbReference type="InterPro" id="IPR023753">
    <property type="entry name" value="FAD/NAD-binding_dom"/>
</dbReference>
<protein>
    <submittedName>
        <fullName evidence="12">2-enoate reductase</fullName>
    </submittedName>
</protein>
<dbReference type="InterPro" id="IPR036188">
    <property type="entry name" value="FAD/NAD-bd_sf"/>
</dbReference>
<keyword evidence="6" id="KW-0479">Metal-binding</keyword>
<dbReference type="SUPFAM" id="SSF51905">
    <property type="entry name" value="FAD/NAD(P)-binding domain"/>
    <property type="match status" value="1"/>
</dbReference>
<dbReference type="Pfam" id="PF07992">
    <property type="entry name" value="Pyr_redox_2"/>
    <property type="match status" value="1"/>
</dbReference>
<dbReference type="OrthoDB" id="9772736at2"/>
<dbReference type="Gene3D" id="3.40.50.720">
    <property type="entry name" value="NAD(P)-binding Rossmann-like Domain"/>
    <property type="match status" value="1"/>
</dbReference>
<dbReference type="Gene3D" id="3.50.50.60">
    <property type="entry name" value="FAD/NAD(P)-binding domain"/>
    <property type="match status" value="1"/>
</dbReference>
<keyword evidence="7" id="KW-0560">Oxidoreductase</keyword>
<keyword evidence="9" id="KW-0411">Iron-sulfur</keyword>
<evidence type="ECO:0000259" key="11">
    <source>
        <dbReference type="Pfam" id="PF07992"/>
    </source>
</evidence>